<organism evidence="2 3">
    <name type="scientific">Hymenobacter defluvii</name>
    <dbReference type="NCBI Taxonomy" id="2054411"/>
    <lineage>
        <taxon>Bacteria</taxon>
        <taxon>Pseudomonadati</taxon>
        <taxon>Bacteroidota</taxon>
        <taxon>Cytophagia</taxon>
        <taxon>Cytophagales</taxon>
        <taxon>Hymenobacteraceae</taxon>
        <taxon>Hymenobacter</taxon>
    </lineage>
</organism>
<evidence type="ECO:0000313" key="3">
    <source>
        <dbReference type="Proteomes" id="UP000670527"/>
    </source>
</evidence>
<dbReference type="Pfam" id="PF12508">
    <property type="entry name" value="Transposon_TraM"/>
    <property type="match status" value="1"/>
</dbReference>
<dbReference type="InterPro" id="IPR022187">
    <property type="entry name" value="Conjug_transposon_TraM"/>
</dbReference>
<dbReference type="InterPro" id="IPR055407">
    <property type="entry name" value="TraM_C"/>
</dbReference>
<sequence>MSTPNPPVKHSVDFINKRKMLTFIPVLGAPFLTAMFWLGGGGTAVAPVAAATGTTDAGINMSLPAAQPAPLFDSKADAYRAPIDTSKNRGLAFSTVGAMSDAESEDTPSSPTATGLNYGVNAGETKLGFDAQNADPNVVAVQSRLQRLQQTQNGTGLPASYGPPPGAYGAPAGAYGASAGAYGAGGGYGSPAAAYGGGGYSGGGYAASPPRSARDQELELAMKDLDRLKAEYEKRIADASKPAAPAAPVAAAPEATTAVAGKAGGATVVSSAPTSVITTLAAPKGKVVALATPAQHSNSFHSLGTSDASADVNAVPATVHSDQTVTAGSTVKLRLLQDVAIEGRLIPRNSFIYGLCTVSGQRLGIEISSVQYQNSIIPVKLSAFDLDGGEGLYIPGSLNRDAAKQGVSQGVTSADMLTMSPNAGAQVAGVAMQTGKALLGNQVKLIKVNLKANYKILLK</sequence>
<dbReference type="EMBL" id="JAGETX010000009">
    <property type="protein sequence ID" value="MBO3272161.1"/>
    <property type="molecule type" value="Genomic_DNA"/>
</dbReference>
<accession>A0ABS3TES4</accession>
<protein>
    <submittedName>
        <fullName evidence="2">Conjugative transposon protein TraM</fullName>
    </submittedName>
</protein>
<comment type="caution">
    <text evidence="2">The sequence shown here is derived from an EMBL/GenBank/DDBJ whole genome shotgun (WGS) entry which is preliminary data.</text>
</comment>
<evidence type="ECO:0000259" key="1">
    <source>
        <dbReference type="Pfam" id="PF12508"/>
    </source>
</evidence>
<gene>
    <name evidence="2" type="primary">traM</name>
    <name evidence="2" type="ORF">J4D97_16000</name>
</gene>
<dbReference type="Proteomes" id="UP000670527">
    <property type="component" value="Unassembled WGS sequence"/>
</dbReference>
<feature type="domain" description="Conjugative transposon TraM C-terminal" evidence="1">
    <location>
        <begin position="315"/>
        <end position="459"/>
    </location>
</feature>
<dbReference type="NCBIfam" id="TIGR03779">
    <property type="entry name" value="Bac_Flav_CT_M"/>
    <property type="match status" value="1"/>
</dbReference>
<name>A0ABS3TES4_9BACT</name>
<evidence type="ECO:0000313" key="2">
    <source>
        <dbReference type="EMBL" id="MBO3272161.1"/>
    </source>
</evidence>
<dbReference type="RefSeq" id="WP_208308430.1">
    <property type="nucleotide sequence ID" value="NZ_JAGETX010000009.1"/>
</dbReference>
<reference evidence="2 3" key="1">
    <citation type="submission" date="2021-03" db="EMBL/GenBank/DDBJ databases">
        <authorList>
            <person name="Kim M.K."/>
        </authorList>
    </citation>
    <scope>NUCLEOTIDE SEQUENCE [LARGE SCALE GENOMIC DNA]</scope>
    <source>
        <strain evidence="2 3">BT507</strain>
    </source>
</reference>
<keyword evidence="3" id="KW-1185">Reference proteome</keyword>
<proteinExistence type="predicted"/>